<feature type="transmembrane region" description="Helical" evidence="5">
    <location>
        <begin position="7"/>
        <end position="26"/>
    </location>
</feature>
<organism evidence="7 8">
    <name type="scientific">Alcaligenes ammonioxydans</name>
    <dbReference type="NCBI Taxonomy" id="2582914"/>
    <lineage>
        <taxon>Bacteria</taxon>
        <taxon>Pseudomonadati</taxon>
        <taxon>Pseudomonadota</taxon>
        <taxon>Betaproteobacteria</taxon>
        <taxon>Burkholderiales</taxon>
        <taxon>Alcaligenaceae</taxon>
        <taxon>Alcaligenes</taxon>
    </lineage>
</organism>
<comment type="subcellular location">
    <subcellularLocation>
        <location evidence="1">Membrane</location>
        <topology evidence="1">Multi-pass membrane protein</topology>
    </subcellularLocation>
</comment>
<proteinExistence type="predicted"/>
<evidence type="ECO:0000256" key="1">
    <source>
        <dbReference type="ARBA" id="ARBA00004141"/>
    </source>
</evidence>
<feature type="transmembrane region" description="Helical" evidence="5">
    <location>
        <begin position="316"/>
        <end position="340"/>
    </location>
</feature>
<evidence type="ECO:0000256" key="3">
    <source>
        <dbReference type="ARBA" id="ARBA00022989"/>
    </source>
</evidence>
<protein>
    <submittedName>
        <fullName evidence="7">O-antigen ligase family protein</fullName>
    </submittedName>
</protein>
<keyword evidence="3 5" id="KW-1133">Transmembrane helix</keyword>
<feature type="transmembrane region" description="Helical" evidence="5">
    <location>
        <begin position="38"/>
        <end position="60"/>
    </location>
</feature>
<evidence type="ECO:0000256" key="5">
    <source>
        <dbReference type="SAM" id="Phobius"/>
    </source>
</evidence>
<evidence type="ECO:0000256" key="4">
    <source>
        <dbReference type="ARBA" id="ARBA00023136"/>
    </source>
</evidence>
<keyword evidence="4 5" id="KW-0472">Membrane</keyword>
<dbReference type="EMBL" id="CP049362">
    <property type="protein sequence ID" value="QXX80248.1"/>
    <property type="molecule type" value="Genomic_DNA"/>
</dbReference>
<feature type="transmembrane region" description="Helical" evidence="5">
    <location>
        <begin position="347"/>
        <end position="365"/>
    </location>
</feature>
<evidence type="ECO:0000313" key="7">
    <source>
        <dbReference type="EMBL" id="QXX80248.1"/>
    </source>
</evidence>
<accession>A0ABX8SZ38</accession>
<gene>
    <name evidence="7" type="ORF">FE795_15315</name>
</gene>
<reference evidence="7 8" key="1">
    <citation type="submission" date="2020-02" db="EMBL/GenBank/DDBJ databases">
        <title>Partial ammonium oxidation to N2 by heterotrophic bacteria.</title>
        <authorList>
            <person name="Wu M."/>
        </authorList>
    </citation>
    <scope>NUCLEOTIDE SEQUENCE [LARGE SCALE GENOMIC DNA]</scope>
    <source>
        <strain evidence="7 8">HO-1</strain>
    </source>
</reference>
<dbReference type="RefSeq" id="WP_219235197.1">
    <property type="nucleotide sequence ID" value="NZ_CP049362.1"/>
</dbReference>
<feature type="transmembrane region" description="Helical" evidence="5">
    <location>
        <begin position="195"/>
        <end position="224"/>
    </location>
</feature>
<feature type="transmembrane region" description="Helical" evidence="5">
    <location>
        <begin position="170"/>
        <end position="189"/>
    </location>
</feature>
<sequence length="394" mass="45784">MNAKEIFYGKVALVIFLLFVGVYPAYSYLKYNHNFLSWFPFISVPFVLSAFYFIFFLDVLKNKKRGVFFWLALLLFFYGSFVAFFSLSSIYNVSPALALKSLASTVIQISCLLPLCLSFDRVHQYLSQDKRGFIYISLLPLIVVVIDGVFRGREVYGTWELYQQEGAPLVYLAMSDAFAVIGLLVYIYAVGLYKYFYLVVSLFGIYYTYSRSSLYFFIISIVVFEIFVKRNILFLFSSILGVCFLFVMAIFGSSSNSRFLVLLTDPWSDPSFVGRLNYFKEGMEVISNNFIFGSYGYEILRDGDSGGYIHNLLSYWAAYGIAYFLIFLFIIVLVFIYIFCNLKFFRSNVYFHFPVLMFVYAFFSSLISKAYVWPFLWFSLILVCSLDLLKKQDE</sequence>
<evidence type="ECO:0000259" key="6">
    <source>
        <dbReference type="Pfam" id="PF04932"/>
    </source>
</evidence>
<feature type="transmembrane region" description="Helical" evidence="5">
    <location>
        <begin position="132"/>
        <end position="150"/>
    </location>
</feature>
<dbReference type="Proteomes" id="UP000826050">
    <property type="component" value="Chromosome"/>
</dbReference>
<dbReference type="InterPro" id="IPR007016">
    <property type="entry name" value="O-antigen_ligase-rel_domated"/>
</dbReference>
<dbReference type="Pfam" id="PF04932">
    <property type="entry name" value="Wzy_C"/>
    <property type="match status" value="1"/>
</dbReference>
<keyword evidence="7" id="KW-0436">Ligase</keyword>
<feature type="transmembrane region" description="Helical" evidence="5">
    <location>
        <begin position="67"/>
        <end position="91"/>
    </location>
</feature>
<feature type="transmembrane region" description="Helical" evidence="5">
    <location>
        <begin position="231"/>
        <end position="251"/>
    </location>
</feature>
<keyword evidence="2 5" id="KW-0812">Transmembrane</keyword>
<evidence type="ECO:0000256" key="2">
    <source>
        <dbReference type="ARBA" id="ARBA00022692"/>
    </source>
</evidence>
<dbReference type="GO" id="GO:0016874">
    <property type="term" value="F:ligase activity"/>
    <property type="evidence" value="ECO:0007669"/>
    <property type="project" value="UniProtKB-KW"/>
</dbReference>
<keyword evidence="8" id="KW-1185">Reference proteome</keyword>
<feature type="transmembrane region" description="Helical" evidence="5">
    <location>
        <begin position="371"/>
        <end position="389"/>
    </location>
</feature>
<name>A0ABX8SZ38_9BURK</name>
<feature type="domain" description="O-antigen ligase-related" evidence="6">
    <location>
        <begin position="197"/>
        <end position="328"/>
    </location>
</feature>
<evidence type="ECO:0000313" key="8">
    <source>
        <dbReference type="Proteomes" id="UP000826050"/>
    </source>
</evidence>